<evidence type="ECO:0000313" key="1">
    <source>
        <dbReference type="EMBL" id="GAC24013.1"/>
    </source>
</evidence>
<organism evidence="1 2">
    <name type="scientific">Paraglaciecola mesophila KMM 241</name>
    <dbReference type="NCBI Taxonomy" id="1128912"/>
    <lineage>
        <taxon>Bacteria</taxon>
        <taxon>Pseudomonadati</taxon>
        <taxon>Pseudomonadota</taxon>
        <taxon>Gammaproteobacteria</taxon>
        <taxon>Alteromonadales</taxon>
        <taxon>Alteromonadaceae</taxon>
        <taxon>Paraglaciecola</taxon>
    </lineage>
</organism>
<dbReference type="EMBL" id="BAEP01000032">
    <property type="protein sequence ID" value="GAC24013.1"/>
    <property type="molecule type" value="Genomic_DNA"/>
</dbReference>
<comment type="caution">
    <text evidence="1">The sequence shown here is derived from an EMBL/GenBank/DDBJ whole genome shotgun (WGS) entry which is preliminary data.</text>
</comment>
<name>K6Z4T2_9ALTE</name>
<evidence type="ECO:0000313" key="2">
    <source>
        <dbReference type="Proteomes" id="UP000006263"/>
    </source>
</evidence>
<gene>
    <name evidence="1" type="ORF">GMES_1717</name>
</gene>
<proteinExistence type="predicted"/>
<protein>
    <submittedName>
        <fullName evidence="1">Uncharacterized protein</fullName>
    </submittedName>
</protein>
<reference evidence="1 2" key="1">
    <citation type="journal article" date="2017" name="Antonie Van Leeuwenhoek">
        <title>Rhizobium rhizosphaerae sp. nov., a novel species isolated from rice rhizosphere.</title>
        <authorList>
            <person name="Zhao J.J."/>
            <person name="Zhang J."/>
            <person name="Zhang R.J."/>
            <person name="Zhang C.W."/>
            <person name="Yin H.Q."/>
            <person name="Zhang X.X."/>
        </authorList>
    </citation>
    <scope>NUCLEOTIDE SEQUENCE [LARGE SCALE GENOMIC DNA]</scope>
    <source>
        <strain evidence="1 2">KMM 241</strain>
    </source>
</reference>
<accession>K6Z4T2</accession>
<sequence length="41" mass="5154">MIFRRKLNYLLNKMLIPPINELALSKQACLFWRYYFTFIQR</sequence>
<dbReference type="AlphaFoldDB" id="K6Z4T2"/>
<dbReference type="Proteomes" id="UP000006263">
    <property type="component" value="Unassembled WGS sequence"/>
</dbReference>